<keyword evidence="9" id="KW-1185">Reference proteome</keyword>
<feature type="domain" description="Major facilitator superfamily (MFS) profile" evidence="7">
    <location>
        <begin position="61"/>
        <end position="508"/>
    </location>
</feature>
<keyword evidence="4 6" id="KW-1133">Transmembrane helix</keyword>
<keyword evidence="3 6" id="KW-0812">Transmembrane</keyword>
<dbReference type="GO" id="GO:0016020">
    <property type="term" value="C:membrane"/>
    <property type="evidence" value="ECO:0007669"/>
    <property type="project" value="UniProtKB-SubCell"/>
</dbReference>
<feature type="transmembrane region" description="Helical" evidence="6">
    <location>
        <begin position="104"/>
        <end position="125"/>
    </location>
</feature>
<feature type="transmembrane region" description="Helical" evidence="6">
    <location>
        <begin position="137"/>
        <end position="156"/>
    </location>
</feature>
<keyword evidence="5 6" id="KW-0472">Membrane</keyword>
<evidence type="ECO:0000256" key="1">
    <source>
        <dbReference type="ARBA" id="ARBA00004141"/>
    </source>
</evidence>
<sequence length="554" mass="61888">MSAQVEEKPELSQLEVAMDLGRVDNEGYFSPAHMGDGLVKSRFDDLSLGKACWTFRKALFYCFVAYTSSVMEGFVLTMSGSIIANQGFINQFGETQPDGSKVLNTSWVSAWGAIINVGQIIAMTYVPFMTDRFGRKLGFYSCWLLYTACLLCLTFARTPAVWFLGKLLFGIGVGTAQILTTPYVMEIAPTRVRGGIIGGGLIWQVVPNARARRTTIGGILCSLMLQISNQRYPLRYLLPIYVIWGPITSLLLCFFVLPESPWFHARRDNKEASIKSLRRLYQGIPGYDFEEEYGIIRRSLEHEKLQDGEARSLTWKTVFTGLNRKRLTVMIALCCSQQLGGVTLIYSYSTYFFQLAGLQDPFLASLVQNLIGLAAVIVFTFTVDKIGRRPILCPSYTIMSGVLWVIGGVYYAGSAASQRVLLALVCVWQPAFTVFGNSYFLLASELPTAQLRMKANAASWVTQAVLGIATNFAVPPLLTHLGIRAAFVFGATSLPFMIFFWYFLPETKGRSVSEIDELYEHRVPAWRWAKFETEAERQMRAVVTGTRLTKPVGV</sequence>
<comment type="similarity">
    <text evidence="2">Belongs to the major facilitator superfamily. Sugar transporter (TC 2.A.1.1) family.</text>
</comment>
<evidence type="ECO:0000256" key="6">
    <source>
        <dbReference type="SAM" id="Phobius"/>
    </source>
</evidence>
<feature type="transmembrane region" description="Helical" evidence="6">
    <location>
        <begin position="327"/>
        <end position="349"/>
    </location>
</feature>
<dbReference type="InterPro" id="IPR005829">
    <property type="entry name" value="Sugar_transporter_CS"/>
</dbReference>
<dbReference type="PROSITE" id="PS50850">
    <property type="entry name" value="MFS"/>
    <property type="match status" value="1"/>
</dbReference>
<feature type="transmembrane region" description="Helical" evidence="6">
    <location>
        <begin position="419"/>
        <end position="443"/>
    </location>
</feature>
<reference evidence="8 9" key="1">
    <citation type="submission" date="2018-11" db="EMBL/GenBank/DDBJ databases">
        <title>Genome sequence of Saitozyma podzolica DSM 27192.</title>
        <authorList>
            <person name="Aliyu H."/>
            <person name="Gorte O."/>
            <person name="Ochsenreither K."/>
        </authorList>
    </citation>
    <scope>NUCLEOTIDE SEQUENCE [LARGE SCALE GENOMIC DNA]</scope>
    <source>
        <strain evidence="8 9">DSM 27192</strain>
    </source>
</reference>
<evidence type="ECO:0000256" key="2">
    <source>
        <dbReference type="ARBA" id="ARBA00010992"/>
    </source>
</evidence>
<comment type="caution">
    <text evidence="8">The sequence shown here is derived from an EMBL/GenBank/DDBJ whole genome shotgun (WGS) entry which is preliminary data.</text>
</comment>
<dbReference type="EMBL" id="RSCD01000019">
    <property type="protein sequence ID" value="RSH85729.1"/>
    <property type="molecule type" value="Genomic_DNA"/>
</dbReference>
<feature type="transmembrane region" description="Helical" evidence="6">
    <location>
        <begin position="486"/>
        <end position="504"/>
    </location>
</feature>
<dbReference type="PROSITE" id="PS00217">
    <property type="entry name" value="SUGAR_TRANSPORT_2"/>
    <property type="match status" value="1"/>
</dbReference>
<accession>A0A427Y3R9</accession>
<feature type="transmembrane region" description="Helical" evidence="6">
    <location>
        <begin position="58"/>
        <end position="84"/>
    </location>
</feature>
<feature type="transmembrane region" description="Helical" evidence="6">
    <location>
        <begin position="395"/>
        <end position="413"/>
    </location>
</feature>
<dbReference type="InterPro" id="IPR005828">
    <property type="entry name" value="MFS_sugar_transport-like"/>
</dbReference>
<evidence type="ECO:0000313" key="9">
    <source>
        <dbReference type="Proteomes" id="UP000279259"/>
    </source>
</evidence>
<dbReference type="Pfam" id="PF00083">
    <property type="entry name" value="Sugar_tr"/>
    <property type="match status" value="1"/>
</dbReference>
<evidence type="ECO:0000256" key="3">
    <source>
        <dbReference type="ARBA" id="ARBA00022692"/>
    </source>
</evidence>
<organism evidence="8 9">
    <name type="scientific">Saitozyma podzolica</name>
    <dbReference type="NCBI Taxonomy" id="1890683"/>
    <lineage>
        <taxon>Eukaryota</taxon>
        <taxon>Fungi</taxon>
        <taxon>Dikarya</taxon>
        <taxon>Basidiomycota</taxon>
        <taxon>Agaricomycotina</taxon>
        <taxon>Tremellomycetes</taxon>
        <taxon>Tremellales</taxon>
        <taxon>Trimorphomycetaceae</taxon>
        <taxon>Saitozyma</taxon>
    </lineage>
</organism>
<proteinExistence type="inferred from homology"/>
<dbReference type="PANTHER" id="PTHR48022">
    <property type="entry name" value="PLASTIDIC GLUCOSE TRANSPORTER 4"/>
    <property type="match status" value="1"/>
</dbReference>
<protein>
    <recommendedName>
        <fullName evidence="7">Major facilitator superfamily (MFS) profile domain-containing protein</fullName>
    </recommendedName>
</protein>
<evidence type="ECO:0000256" key="5">
    <source>
        <dbReference type="ARBA" id="ARBA00023136"/>
    </source>
</evidence>
<gene>
    <name evidence="8" type="ORF">EHS25_003870</name>
</gene>
<dbReference type="OrthoDB" id="6612291at2759"/>
<dbReference type="PANTHER" id="PTHR48022:SF77">
    <property type="entry name" value="MAJOR FACILITATOR SUPERFAMILY (MFS) PROFILE DOMAIN-CONTAINING PROTEIN"/>
    <property type="match status" value="1"/>
</dbReference>
<evidence type="ECO:0000259" key="7">
    <source>
        <dbReference type="PROSITE" id="PS50850"/>
    </source>
</evidence>
<dbReference type="Proteomes" id="UP000279259">
    <property type="component" value="Unassembled WGS sequence"/>
</dbReference>
<feature type="transmembrane region" description="Helical" evidence="6">
    <location>
        <begin position="236"/>
        <end position="257"/>
    </location>
</feature>
<dbReference type="Gene3D" id="1.20.1250.20">
    <property type="entry name" value="MFS general substrate transporter like domains"/>
    <property type="match status" value="1"/>
</dbReference>
<name>A0A427Y3R9_9TREE</name>
<dbReference type="InterPro" id="IPR050360">
    <property type="entry name" value="MFS_Sugar_Transporters"/>
</dbReference>
<feature type="transmembrane region" description="Helical" evidence="6">
    <location>
        <begin position="455"/>
        <end position="474"/>
    </location>
</feature>
<dbReference type="AlphaFoldDB" id="A0A427Y3R9"/>
<comment type="subcellular location">
    <subcellularLocation>
        <location evidence="1">Membrane</location>
        <topology evidence="1">Multi-pass membrane protein</topology>
    </subcellularLocation>
</comment>
<feature type="transmembrane region" description="Helical" evidence="6">
    <location>
        <begin position="361"/>
        <end position="383"/>
    </location>
</feature>
<evidence type="ECO:0000313" key="8">
    <source>
        <dbReference type="EMBL" id="RSH85729.1"/>
    </source>
</evidence>
<dbReference type="GO" id="GO:0005351">
    <property type="term" value="F:carbohydrate:proton symporter activity"/>
    <property type="evidence" value="ECO:0007669"/>
    <property type="project" value="TreeGrafter"/>
</dbReference>
<evidence type="ECO:0000256" key="4">
    <source>
        <dbReference type="ARBA" id="ARBA00022989"/>
    </source>
</evidence>
<dbReference type="InterPro" id="IPR036259">
    <property type="entry name" value="MFS_trans_sf"/>
</dbReference>
<dbReference type="InterPro" id="IPR020846">
    <property type="entry name" value="MFS_dom"/>
</dbReference>
<dbReference type="SUPFAM" id="SSF103473">
    <property type="entry name" value="MFS general substrate transporter"/>
    <property type="match status" value="1"/>
</dbReference>